<protein>
    <recommendedName>
        <fullName evidence="3">Bacterial surface antigen (D15) domain-containing protein</fullName>
    </recommendedName>
</protein>
<proteinExistence type="predicted"/>
<dbReference type="AlphaFoldDB" id="A0A382XG29"/>
<dbReference type="Gene3D" id="2.40.160.50">
    <property type="entry name" value="membrane protein fhac: a member of the omp85/tpsb transporter family"/>
    <property type="match status" value="1"/>
</dbReference>
<name>A0A382XG29_9ZZZZ</name>
<reference evidence="4" key="1">
    <citation type="submission" date="2018-05" db="EMBL/GenBank/DDBJ databases">
        <authorList>
            <person name="Lanie J.A."/>
            <person name="Ng W.-L."/>
            <person name="Kazmierczak K.M."/>
            <person name="Andrzejewski T.M."/>
            <person name="Davidsen T.M."/>
            <person name="Wayne K.J."/>
            <person name="Tettelin H."/>
            <person name="Glass J.I."/>
            <person name="Rusch D."/>
            <person name="Podicherti R."/>
            <person name="Tsui H.-C.T."/>
            <person name="Winkler M.E."/>
        </authorList>
    </citation>
    <scope>NUCLEOTIDE SEQUENCE</scope>
</reference>
<evidence type="ECO:0000256" key="1">
    <source>
        <dbReference type="ARBA" id="ARBA00004370"/>
    </source>
</evidence>
<dbReference type="InterPro" id="IPR000184">
    <property type="entry name" value="Bac_surfAg_D15"/>
</dbReference>
<feature type="domain" description="Bacterial surface antigen (D15)" evidence="3">
    <location>
        <begin position="6"/>
        <end position="139"/>
    </location>
</feature>
<feature type="non-terminal residue" evidence="4">
    <location>
        <position position="1"/>
    </location>
</feature>
<evidence type="ECO:0000259" key="3">
    <source>
        <dbReference type="Pfam" id="PF01103"/>
    </source>
</evidence>
<dbReference type="Pfam" id="PF01103">
    <property type="entry name" value="Omp85"/>
    <property type="match status" value="1"/>
</dbReference>
<dbReference type="GO" id="GO:0019867">
    <property type="term" value="C:outer membrane"/>
    <property type="evidence" value="ECO:0007669"/>
    <property type="project" value="InterPro"/>
</dbReference>
<dbReference type="EMBL" id="UINC01167340">
    <property type="protein sequence ID" value="SVD69799.1"/>
    <property type="molecule type" value="Genomic_DNA"/>
</dbReference>
<gene>
    <name evidence="4" type="ORF">METZ01_LOCUS422653</name>
</gene>
<comment type="subcellular location">
    <subcellularLocation>
        <location evidence="1">Membrane</location>
    </subcellularLocation>
</comment>
<evidence type="ECO:0000313" key="4">
    <source>
        <dbReference type="EMBL" id="SVD69799.1"/>
    </source>
</evidence>
<evidence type="ECO:0000256" key="2">
    <source>
        <dbReference type="ARBA" id="ARBA00023136"/>
    </source>
</evidence>
<accession>A0A382XG29</accession>
<organism evidence="4">
    <name type="scientific">marine metagenome</name>
    <dbReference type="NCBI Taxonomy" id="408172"/>
    <lineage>
        <taxon>unclassified sequences</taxon>
        <taxon>metagenomes</taxon>
        <taxon>ecological metagenomes</taxon>
    </lineage>
</organism>
<keyword evidence="2" id="KW-0472">Membrane</keyword>
<sequence length="139" mass="15562">KFHARTIHGLNDEDVRVTSRLYLPTKRLRGFRTSRVGPKDGKDWIGGNYTTALGFEAQLPNFFPEATRTDFSVFLDTGNVWSVDYSDTLEDTNKIRSSIGVAANVFTVIGPLSFVLAQDITKSNTDETESFNFRIGTSF</sequence>